<dbReference type="Proteomes" id="UP000247078">
    <property type="component" value="Unassembled WGS sequence"/>
</dbReference>
<organism evidence="1 2">
    <name type="scientific">Paenibacillus pabuli</name>
    <dbReference type="NCBI Taxonomy" id="1472"/>
    <lineage>
        <taxon>Bacteria</taxon>
        <taxon>Bacillati</taxon>
        <taxon>Bacillota</taxon>
        <taxon>Bacilli</taxon>
        <taxon>Bacillales</taxon>
        <taxon>Paenibacillaceae</taxon>
        <taxon>Paenibacillus</taxon>
    </lineage>
</organism>
<dbReference type="RefSeq" id="WP_110000814.1">
    <property type="nucleotide sequence ID" value="NZ_QGTZ01000009.1"/>
</dbReference>
<protein>
    <submittedName>
        <fullName evidence="1">Uncharacterized protein</fullName>
    </submittedName>
</protein>
<gene>
    <name evidence="1" type="ORF">DET56_109288</name>
</gene>
<reference evidence="1 2" key="1">
    <citation type="submission" date="2018-05" db="EMBL/GenBank/DDBJ databases">
        <title>Freshwater and sediment microbial communities from various areas in North America, analyzing microbe dynamics in response to fracking.</title>
        <authorList>
            <person name="Lamendella R."/>
        </authorList>
    </citation>
    <scope>NUCLEOTIDE SEQUENCE [LARGE SCALE GENOMIC DNA]</scope>
    <source>
        <strain evidence="1 2">DB-3</strain>
    </source>
</reference>
<proteinExistence type="predicted"/>
<evidence type="ECO:0000313" key="1">
    <source>
        <dbReference type="EMBL" id="PWW37401.1"/>
    </source>
</evidence>
<sequence length="181" mass="20904">MNNVRPIKVPINLDKRRYIVFDLNAFAKLDEIYGNKHEALLSLQSGLLRHVRVWLWAGLLHEGEDLTVEDVGQMFTLSKKEVIEEITNNILQSASANLPQAKPGQDNQPMPTEQEINTGWDWDWMYYMGTTLLGMKEDEFWRSTVRKLFALWDVHVRVNGLGKQESDQKTSAPPGYIDQFI</sequence>
<name>A0A855Y724_9BACL</name>
<evidence type="ECO:0000313" key="2">
    <source>
        <dbReference type="Proteomes" id="UP000247078"/>
    </source>
</evidence>
<dbReference type="EMBL" id="QGTZ01000009">
    <property type="protein sequence ID" value="PWW37401.1"/>
    <property type="molecule type" value="Genomic_DNA"/>
</dbReference>
<dbReference type="AlphaFoldDB" id="A0A855Y724"/>
<accession>A0A855Y724</accession>
<comment type="caution">
    <text evidence="1">The sequence shown here is derived from an EMBL/GenBank/DDBJ whole genome shotgun (WGS) entry which is preliminary data.</text>
</comment>